<evidence type="ECO:0000256" key="6">
    <source>
        <dbReference type="SAM" id="Coils"/>
    </source>
</evidence>
<dbReference type="Gene3D" id="1.10.238.10">
    <property type="entry name" value="EF-hand"/>
    <property type="match status" value="2"/>
</dbReference>
<reference evidence="9" key="1">
    <citation type="submission" date="2023-10" db="EMBL/GenBank/DDBJ databases">
        <authorList>
            <person name="Chen Y."/>
            <person name="Shah S."/>
            <person name="Dougan E. K."/>
            <person name="Thang M."/>
            <person name="Chan C."/>
        </authorList>
    </citation>
    <scope>NUCLEOTIDE SEQUENCE [LARGE SCALE GENOMIC DNA]</scope>
</reference>
<feature type="domain" description="EF-hand" evidence="8">
    <location>
        <begin position="339"/>
        <end position="374"/>
    </location>
</feature>
<evidence type="ECO:0000256" key="5">
    <source>
        <dbReference type="ARBA" id="ARBA00022990"/>
    </source>
</evidence>
<feature type="region of interest" description="Disordered" evidence="7">
    <location>
        <begin position="1"/>
        <end position="20"/>
    </location>
</feature>
<evidence type="ECO:0000259" key="8">
    <source>
        <dbReference type="PROSITE" id="PS50222"/>
    </source>
</evidence>
<feature type="domain" description="EF-hand" evidence="8">
    <location>
        <begin position="227"/>
        <end position="262"/>
    </location>
</feature>
<sequence>MPFVERLERSRGAGRTQGFHTSAHEIGTRISFEELLMIARMVRESQFQRLVDDNPELAVVSSLKDKSKPLVVRKKTTSPPRMVTKNSIRGYRSRPTSANVDGTEYTGNIDQIEKTMVDGLVKVPLDPGKNTVTFENLRHYLASRGYTPLKQVMVEMLEEVVSGWRQDYELDAAELFDFIILQNQRDGFCKADIVRFEDFFTQFDKDTSGEISVLELSKMLRWLGYGLNSSESHTLILAVDEDNSGQLDEREFLRLLRLMREKDLQKVRGVFNSKATMQGKMPGKKIGDALAALDQGRPANMELLEAFDSFSFDDLVGVIDSIREEFVQKERKKAGFTEDELEYYEEVYASCDRDENGVMSALELLEVLETFGWAPRTYEQQSALAEHLEEAKRKTQEAGVECPEGQFVNFWQYLQLVRLLQDESDRKQEEDLQSLRAELQFTEAEVDQFRQVFRTYARKRVPRMLSLSLRLVFCSMMRSSA</sequence>
<feature type="coiled-coil region" evidence="6">
    <location>
        <begin position="425"/>
        <end position="452"/>
    </location>
</feature>
<name>A0ABN9WAN8_9DINO</name>
<evidence type="ECO:0000256" key="3">
    <source>
        <dbReference type="ARBA" id="ARBA00022737"/>
    </source>
</evidence>
<dbReference type="EMBL" id="CAUYUJ010018397">
    <property type="protein sequence ID" value="CAK0883312.1"/>
    <property type="molecule type" value="Genomic_DNA"/>
</dbReference>
<dbReference type="PANTHER" id="PTHR23048:SF0">
    <property type="entry name" value="CALMODULIN LIKE 3"/>
    <property type="match status" value="1"/>
</dbReference>
<evidence type="ECO:0000256" key="7">
    <source>
        <dbReference type="SAM" id="MobiDB-lite"/>
    </source>
</evidence>
<dbReference type="InterPro" id="IPR011992">
    <property type="entry name" value="EF-hand-dom_pair"/>
</dbReference>
<dbReference type="SMART" id="SM00054">
    <property type="entry name" value="EFh"/>
    <property type="match status" value="3"/>
</dbReference>
<dbReference type="InterPro" id="IPR050230">
    <property type="entry name" value="CALM/Myosin/TropC-like"/>
</dbReference>
<gene>
    <name evidence="9" type="ORF">PCOR1329_LOCUS65557</name>
</gene>
<evidence type="ECO:0000256" key="4">
    <source>
        <dbReference type="ARBA" id="ARBA00022837"/>
    </source>
</evidence>
<dbReference type="InterPro" id="IPR018247">
    <property type="entry name" value="EF_Hand_1_Ca_BS"/>
</dbReference>
<dbReference type="PANTHER" id="PTHR23048">
    <property type="entry name" value="MYOSIN LIGHT CHAIN 1, 3"/>
    <property type="match status" value="1"/>
</dbReference>
<keyword evidence="3" id="KW-0677">Repeat</keyword>
<keyword evidence="6" id="KW-0175">Coiled coil</keyword>
<keyword evidence="4" id="KW-0106">Calcium</keyword>
<dbReference type="Proteomes" id="UP001189429">
    <property type="component" value="Unassembled WGS sequence"/>
</dbReference>
<dbReference type="InterPro" id="IPR002048">
    <property type="entry name" value="EF_hand_dom"/>
</dbReference>
<dbReference type="SUPFAM" id="SSF47473">
    <property type="entry name" value="EF-hand"/>
    <property type="match status" value="2"/>
</dbReference>
<evidence type="ECO:0000313" key="10">
    <source>
        <dbReference type="Proteomes" id="UP001189429"/>
    </source>
</evidence>
<organism evidence="9 10">
    <name type="scientific">Prorocentrum cordatum</name>
    <dbReference type="NCBI Taxonomy" id="2364126"/>
    <lineage>
        <taxon>Eukaryota</taxon>
        <taxon>Sar</taxon>
        <taxon>Alveolata</taxon>
        <taxon>Dinophyceae</taxon>
        <taxon>Prorocentrales</taxon>
        <taxon>Prorocentraceae</taxon>
        <taxon>Prorocentrum</taxon>
    </lineage>
</organism>
<keyword evidence="5" id="KW-0007">Acetylation</keyword>
<keyword evidence="2" id="KW-0479">Metal-binding</keyword>
<feature type="compositionally biased region" description="Basic and acidic residues" evidence="7">
    <location>
        <begin position="1"/>
        <end position="11"/>
    </location>
</feature>
<evidence type="ECO:0000256" key="2">
    <source>
        <dbReference type="ARBA" id="ARBA00022723"/>
    </source>
</evidence>
<evidence type="ECO:0000313" key="9">
    <source>
        <dbReference type="EMBL" id="CAK0883312.1"/>
    </source>
</evidence>
<dbReference type="Pfam" id="PF13499">
    <property type="entry name" value="EF-hand_7"/>
    <property type="match status" value="1"/>
</dbReference>
<protein>
    <recommendedName>
        <fullName evidence="1">Calmodulin</fullName>
    </recommendedName>
</protein>
<accession>A0ABN9WAN8</accession>
<keyword evidence="10" id="KW-1185">Reference proteome</keyword>
<dbReference type="CDD" id="cd00051">
    <property type="entry name" value="EFh"/>
    <property type="match status" value="1"/>
</dbReference>
<evidence type="ECO:0000256" key="1">
    <source>
        <dbReference type="ARBA" id="ARBA00020786"/>
    </source>
</evidence>
<comment type="caution">
    <text evidence="9">The sequence shown here is derived from an EMBL/GenBank/DDBJ whole genome shotgun (WGS) entry which is preliminary data.</text>
</comment>
<dbReference type="PROSITE" id="PS50222">
    <property type="entry name" value="EF_HAND_2"/>
    <property type="match status" value="3"/>
</dbReference>
<proteinExistence type="predicted"/>
<feature type="domain" description="EF-hand" evidence="8">
    <location>
        <begin position="191"/>
        <end position="226"/>
    </location>
</feature>
<dbReference type="PROSITE" id="PS00018">
    <property type="entry name" value="EF_HAND_1"/>
    <property type="match status" value="3"/>
</dbReference>